<dbReference type="EMBL" id="JAUESC010000003">
    <property type="protein sequence ID" value="KAK0601612.1"/>
    <property type="molecule type" value="Genomic_DNA"/>
</dbReference>
<keyword evidence="2" id="KW-0611">Plant defense</keyword>
<feature type="coiled-coil region" evidence="3">
    <location>
        <begin position="26"/>
        <end position="53"/>
    </location>
</feature>
<comment type="caution">
    <text evidence="4">The sequence shown here is derived from an EMBL/GenBank/DDBJ whole genome shotgun (WGS) entry which is preliminary data.</text>
</comment>
<evidence type="ECO:0000313" key="5">
    <source>
        <dbReference type="Proteomes" id="UP001168877"/>
    </source>
</evidence>
<dbReference type="GO" id="GO:0043531">
    <property type="term" value="F:ADP binding"/>
    <property type="evidence" value="ECO:0007669"/>
    <property type="project" value="InterPro"/>
</dbReference>
<keyword evidence="5" id="KW-1185">Reference proteome</keyword>
<gene>
    <name evidence="4" type="ORF">LWI29_025815</name>
</gene>
<sequence>MVEIATLVVEIAKYLVAPVRRPFSYLWNYKTNLDNLEKEVDKLKADRDSVQLLIKPGEDPLPNVKLWQERTDRSIVEVSKVVGDNPEQANIQCCKGFSCHNLINRYQRGKNAVEKLKEVLKLEQEAAPWLAQISSRTNIPDDPWLQSGNGYEAFDSRSSVLKNIIDALHDPEVNMVGIYGMGGIEEAEAWSLFKSIAGMCVDLPDLKNIAPKVAKECGNMPLAIVTIASALKDKEESTWSTALNELKNPSLEGFEATMTREVYTCIKFSYDLLDTEKLKEIFLLCSRMGRTYDASIQDLFMYGLGLGYFKRSNTLEEAQCKVEDLVKKLKGNSLLLDAPNETRESLQTVIPDGEKFAMHDVICDVARSIDRQKGNVCNVIDDAISCRWAKTNILKNCTSITLHNISENEDNGASSSHHPE</sequence>
<dbReference type="PANTHER" id="PTHR33463">
    <property type="entry name" value="NB-ARC DOMAIN-CONTAINING PROTEIN-RELATED"/>
    <property type="match status" value="1"/>
</dbReference>
<dbReference type="InterPro" id="IPR027417">
    <property type="entry name" value="P-loop_NTPase"/>
</dbReference>
<evidence type="ECO:0000313" key="4">
    <source>
        <dbReference type="EMBL" id="KAK0601612.1"/>
    </source>
</evidence>
<keyword evidence="1" id="KW-0547">Nucleotide-binding</keyword>
<name>A0AA39SXQ6_ACESA</name>
<dbReference type="InterPro" id="IPR050905">
    <property type="entry name" value="Plant_NBS-LRR"/>
</dbReference>
<proteinExistence type="predicted"/>
<dbReference type="InterPro" id="IPR042197">
    <property type="entry name" value="Apaf_helical"/>
</dbReference>
<evidence type="ECO:0000256" key="3">
    <source>
        <dbReference type="SAM" id="Coils"/>
    </source>
</evidence>
<evidence type="ECO:0000256" key="1">
    <source>
        <dbReference type="ARBA" id="ARBA00022741"/>
    </source>
</evidence>
<keyword evidence="3" id="KW-0175">Coiled coil</keyword>
<dbReference type="Proteomes" id="UP001168877">
    <property type="component" value="Unassembled WGS sequence"/>
</dbReference>
<reference evidence="4" key="2">
    <citation type="submission" date="2023-06" db="EMBL/GenBank/DDBJ databases">
        <authorList>
            <person name="Swenson N.G."/>
            <person name="Wegrzyn J.L."/>
            <person name="Mcevoy S.L."/>
        </authorList>
    </citation>
    <scope>NUCLEOTIDE SEQUENCE</scope>
    <source>
        <strain evidence="4">NS2018</strain>
        <tissue evidence="4">Leaf</tissue>
    </source>
</reference>
<dbReference type="GO" id="GO:0006952">
    <property type="term" value="P:defense response"/>
    <property type="evidence" value="ECO:0007669"/>
    <property type="project" value="UniProtKB-KW"/>
</dbReference>
<dbReference type="SUPFAM" id="SSF52540">
    <property type="entry name" value="P-loop containing nucleoside triphosphate hydrolases"/>
    <property type="match status" value="1"/>
</dbReference>
<evidence type="ECO:0000256" key="2">
    <source>
        <dbReference type="ARBA" id="ARBA00022821"/>
    </source>
</evidence>
<dbReference type="PANTHER" id="PTHR33463:SF198">
    <property type="entry name" value="RPP4C3"/>
    <property type="match status" value="1"/>
</dbReference>
<reference evidence="4" key="1">
    <citation type="journal article" date="2022" name="Plant J.">
        <title>Strategies of tolerance reflected in two North American maple genomes.</title>
        <authorList>
            <person name="McEvoy S.L."/>
            <person name="Sezen U.U."/>
            <person name="Trouern-Trend A."/>
            <person name="McMahon S.M."/>
            <person name="Schaberg P.G."/>
            <person name="Yang J."/>
            <person name="Wegrzyn J.L."/>
            <person name="Swenson N.G."/>
        </authorList>
    </citation>
    <scope>NUCLEOTIDE SEQUENCE</scope>
    <source>
        <strain evidence="4">NS2018</strain>
    </source>
</reference>
<dbReference type="Gene3D" id="1.10.8.430">
    <property type="entry name" value="Helical domain of apoptotic protease-activating factors"/>
    <property type="match status" value="1"/>
</dbReference>
<accession>A0AA39SXQ6</accession>
<dbReference type="GO" id="GO:0005524">
    <property type="term" value="F:ATP binding"/>
    <property type="evidence" value="ECO:0007669"/>
    <property type="project" value="UniProtKB-KW"/>
</dbReference>
<organism evidence="4 5">
    <name type="scientific">Acer saccharum</name>
    <name type="common">Sugar maple</name>
    <dbReference type="NCBI Taxonomy" id="4024"/>
    <lineage>
        <taxon>Eukaryota</taxon>
        <taxon>Viridiplantae</taxon>
        <taxon>Streptophyta</taxon>
        <taxon>Embryophyta</taxon>
        <taxon>Tracheophyta</taxon>
        <taxon>Spermatophyta</taxon>
        <taxon>Magnoliopsida</taxon>
        <taxon>eudicotyledons</taxon>
        <taxon>Gunneridae</taxon>
        <taxon>Pentapetalae</taxon>
        <taxon>rosids</taxon>
        <taxon>malvids</taxon>
        <taxon>Sapindales</taxon>
        <taxon>Sapindaceae</taxon>
        <taxon>Hippocastanoideae</taxon>
        <taxon>Acereae</taxon>
        <taxon>Acer</taxon>
    </lineage>
</organism>
<evidence type="ECO:0008006" key="6">
    <source>
        <dbReference type="Google" id="ProtNLM"/>
    </source>
</evidence>
<protein>
    <recommendedName>
        <fullName evidence="6">NB-ARC domain-containing protein</fullName>
    </recommendedName>
</protein>
<dbReference type="AlphaFoldDB" id="A0AA39SXQ6"/>